<protein>
    <submittedName>
        <fullName evidence="2">Uncharacterized protein</fullName>
    </submittedName>
</protein>
<accession>A0AA90H5B4</accession>
<organism evidence="2">
    <name type="scientific">Streptantibioticus silvisoli</name>
    <dbReference type="NCBI Taxonomy" id="2705255"/>
    <lineage>
        <taxon>Bacteria</taxon>
        <taxon>Bacillati</taxon>
        <taxon>Actinomycetota</taxon>
        <taxon>Actinomycetes</taxon>
        <taxon>Kitasatosporales</taxon>
        <taxon>Streptomycetaceae</taxon>
        <taxon>Streptantibioticus</taxon>
    </lineage>
</organism>
<reference evidence="2" key="1">
    <citation type="submission" date="2023-05" db="EMBL/GenBank/DDBJ databases">
        <title>Streptantibioticus silvisoli sp. nov., acidotolerant actinomycetes 1 from pine litter.</title>
        <authorList>
            <person name="Swiecimska M."/>
            <person name="Golinska P."/>
            <person name="Sangal V."/>
            <person name="Wachnowicz B."/>
            <person name="Goodfellow M."/>
        </authorList>
    </citation>
    <scope>NUCLEOTIDE SEQUENCE</scope>
    <source>
        <strain evidence="2">SL13</strain>
    </source>
</reference>
<dbReference type="EMBL" id="JABXJJ020000023">
    <property type="protein sequence ID" value="MDI5971521.1"/>
    <property type="molecule type" value="Genomic_DNA"/>
</dbReference>
<dbReference type="AlphaFoldDB" id="A0AA90H5B4"/>
<comment type="caution">
    <text evidence="2">The sequence shown here is derived from an EMBL/GenBank/DDBJ whole genome shotgun (WGS) entry which is preliminary data.</text>
</comment>
<evidence type="ECO:0000256" key="1">
    <source>
        <dbReference type="SAM" id="MobiDB-lite"/>
    </source>
</evidence>
<sequence>MTLRPLRHALDRFGLPTRAYGSEGNGDGPGKSEDDVPPTGHLARRA</sequence>
<name>A0AA90H5B4_9ACTN</name>
<gene>
    <name evidence="2" type="ORF">POF50_019670</name>
</gene>
<dbReference type="RefSeq" id="WP_271312949.1">
    <property type="nucleotide sequence ID" value="NZ_JABXJJ020000023.1"/>
</dbReference>
<evidence type="ECO:0000313" key="2">
    <source>
        <dbReference type="EMBL" id="MDI5971521.1"/>
    </source>
</evidence>
<feature type="region of interest" description="Disordered" evidence="1">
    <location>
        <begin position="1"/>
        <end position="46"/>
    </location>
</feature>
<proteinExistence type="predicted"/>